<dbReference type="InterPro" id="IPR001810">
    <property type="entry name" value="F-box_dom"/>
</dbReference>
<dbReference type="InterPro" id="IPR032675">
    <property type="entry name" value="LRR_dom_sf"/>
</dbReference>
<keyword evidence="5" id="KW-0677">Repeat</keyword>
<evidence type="ECO:0000256" key="5">
    <source>
        <dbReference type="ARBA" id="ARBA00022737"/>
    </source>
</evidence>
<evidence type="ECO:0000259" key="9">
    <source>
        <dbReference type="Pfam" id="PF00646"/>
    </source>
</evidence>
<sequence>MEVDSCSSEHLAASSALLATEHGVEGHRLLSMAKDTGGCSLHLLDLPWEDVLIPHVLCHLPVQQLLNLQRVSKPFQSLIELYLTNCRCFDSTQIGLHLPKNAFCRMLKDNSVLQKLDLRSCSDWLTDSELLPVIGQNHNLLQINLYNCTLLTRQSLVAISLSCPHLQDITLDHCEWVDSLSLRILTDHCKNLEHVNLTACRQLKDEAVCYLVQKSHRLKSLSLAVNANIGDVAVEETAKCCPDLEHLDLTGCLRVKNESIRALAEYCPRMLSLRVKHCHNVTESSLGLLRKRSVEIDVEPPLRRALVILPDVVGFAPFINLQI</sequence>
<keyword evidence="4" id="KW-0433">Leucine-rich repeat</keyword>
<dbReference type="GeneID" id="117359922"/>
<feature type="domain" description="F-box" evidence="9">
    <location>
        <begin position="43"/>
        <end position="80"/>
    </location>
</feature>
<evidence type="ECO:0000256" key="2">
    <source>
        <dbReference type="ARBA" id="ARBA00004906"/>
    </source>
</evidence>
<accession>A0A6P8QTQ0</accession>
<dbReference type="OrthoDB" id="27842at2759"/>
<evidence type="ECO:0000256" key="6">
    <source>
        <dbReference type="ARBA" id="ARBA00022786"/>
    </source>
</evidence>
<dbReference type="SUPFAM" id="SSF81383">
    <property type="entry name" value="F-box domain"/>
    <property type="match status" value="1"/>
</dbReference>
<dbReference type="AlphaFoldDB" id="A0A6P8QTQ0"/>
<dbReference type="GO" id="GO:0019005">
    <property type="term" value="C:SCF ubiquitin ligase complex"/>
    <property type="evidence" value="ECO:0007669"/>
    <property type="project" value="TreeGrafter"/>
</dbReference>
<name>A0A6P8QTQ0_GEOSA</name>
<dbReference type="Gene3D" id="3.80.10.10">
    <property type="entry name" value="Ribonuclease Inhibitor"/>
    <property type="match status" value="1"/>
</dbReference>
<evidence type="ECO:0000256" key="1">
    <source>
        <dbReference type="ARBA" id="ARBA00004496"/>
    </source>
</evidence>
<dbReference type="RefSeq" id="XP_033799281.1">
    <property type="nucleotide sequence ID" value="XM_033943390.1"/>
</dbReference>
<evidence type="ECO:0000313" key="12">
    <source>
        <dbReference type="RefSeq" id="XP_033799281.1"/>
    </source>
</evidence>
<dbReference type="InterPro" id="IPR006553">
    <property type="entry name" value="Leu-rich_rpt_Cys-con_subtyp"/>
</dbReference>
<dbReference type="CTD" id="79176"/>
<dbReference type="Proteomes" id="UP000515159">
    <property type="component" value="Chromosome 4"/>
</dbReference>
<dbReference type="PANTHER" id="PTHR13318">
    <property type="entry name" value="PARTNER OF PAIRED, ISOFORM B-RELATED"/>
    <property type="match status" value="1"/>
</dbReference>
<dbReference type="Pfam" id="PF00646">
    <property type="entry name" value="F-box"/>
    <property type="match status" value="1"/>
</dbReference>
<evidence type="ECO:0000256" key="8">
    <source>
        <dbReference type="ARBA" id="ARBA00040698"/>
    </source>
</evidence>
<dbReference type="SMART" id="SM00367">
    <property type="entry name" value="LRR_CC"/>
    <property type="match status" value="6"/>
</dbReference>
<dbReference type="InterPro" id="IPR036047">
    <property type="entry name" value="F-box-like_dom_sf"/>
</dbReference>
<evidence type="ECO:0000313" key="11">
    <source>
        <dbReference type="RefSeq" id="XP_033799280.1"/>
    </source>
</evidence>
<keyword evidence="3" id="KW-0963">Cytoplasm</keyword>
<evidence type="ECO:0000256" key="7">
    <source>
        <dbReference type="ARBA" id="ARBA00038495"/>
    </source>
</evidence>
<dbReference type="KEGG" id="gsh:117359922"/>
<dbReference type="SUPFAM" id="SSF52047">
    <property type="entry name" value="RNI-like"/>
    <property type="match status" value="1"/>
</dbReference>
<comment type="pathway">
    <text evidence="2">Protein modification; protein ubiquitination.</text>
</comment>
<comment type="similarity">
    <text evidence="7">Belongs to the FBXL15 family.</text>
</comment>
<comment type="subcellular location">
    <subcellularLocation>
        <location evidence="1">Cytoplasm</location>
    </subcellularLocation>
</comment>
<reference evidence="11 12" key="1">
    <citation type="submission" date="2025-04" db="UniProtKB">
        <authorList>
            <consortium name="RefSeq"/>
        </authorList>
    </citation>
    <scope>IDENTIFICATION</scope>
</reference>
<proteinExistence type="inferred from homology"/>
<dbReference type="PANTHER" id="PTHR13318:SF179">
    <property type="entry name" value="F-BOX_LRR-REPEAT PROTEIN 15"/>
    <property type="match status" value="1"/>
</dbReference>
<evidence type="ECO:0000256" key="4">
    <source>
        <dbReference type="ARBA" id="ARBA00022614"/>
    </source>
</evidence>
<protein>
    <recommendedName>
        <fullName evidence="8">F-box/LRR-repeat protein 15</fullName>
    </recommendedName>
</protein>
<dbReference type="RefSeq" id="XP_033799280.1">
    <property type="nucleotide sequence ID" value="XM_033943389.1"/>
</dbReference>
<dbReference type="GO" id="GO:0005737">
    <property type="term" value="C:cytoplasm"/>
    <property type="evidence" value="ECO:0007669"/>
    <property type="project" value="UniProtKB-SubCell"/>
</dbReference>
<dbReference type="GO" id="GO:0031146">
    <property type="term" value="P:SCF-dependent proteasomal ubiquitin-dependent protein catabolic process"/>
    <property type="evidence" value="ECO:0007669"/>
    <property type="project" value="TreeGrafter"/>
</dbReference>
<keyword evidence="10" id="KW-1185">Reference proteome</keyword>
<evidence type="ECO:0000313" key="10">
    <source>
        <dbReference type="Proteomes" id="UP000515159"/>
    </source>
</evidence>
<gene>
    <name evidence="11 12" type="primary">FBXL15</name>
</gene>
<dbReference type="CDD" id="cd22126">
    <property type="entry name" value="F-box_FBXL15"/>
    <property type="match status" value="1"/>
</dbReference>
<evidence type="ECO:0000256" key="3">
    <source>
        <dbReference type="ARBA" id="ARBA00022490"/>
    </source>
</evidence>
<organism evidence="10 11">
    <name type="scientific">Geotrypetes seraphini</name>
    <name type="common">Gaboon caecilian</name>
    <name type="synonym">Caecilia seraphini</name>
    <dbReference type="NCBI Taxonomy" id="260995"/>
    <lineage>
        <taxon>Eukaryota</taxon>
        <taxon>Metazoa</taxon>
        <taxon>Chordata</taxon>
        <taxon>Craniata</taxon>
        <taxon>Vertebrata</taxon>
        <taxon>Euteleostomi</taxon>
        <taxon>Amphibia</taxon>
        <taxon>Gymnophiona</taxon>
        <taxon>Geotrypetes</taxon>
    </lineage>
</organism>
<keyword evidence="6" id="KW-0833">Ubl conjugation pathway</keyword>
<dbReference type="FunFam" id="3.80.10.10:FF:000113">
    <property type="entry name" value="F-box/LRR-repeat protein 15 isoform X1"/>
    <property type="match status" value="1"/>
</dbReference>